<organism evidence="1 2">
    <name type="scientific">Heterodera trifolii</name>
    <dbReference type="NCBI Taxonomy" id="157864"/>
    <lineage>
        <taxon>Eukaryota</taxon>
        <taxon>Metazoa</taxon>
        <taxon>Ecdysozoa</taxon>
        <taxon>Nematoda</taxon>
        <taxon>Chromadorea</taxon>
        <taxon>Rhabditida</taxon>
        <taxon>Tylenchina</taxon>
        <taxon>Tylenchomorpha</taxon>
        <taxon>Tylenchoidea</taxon>
        <taxon>Heteroderidae</taxon>
        <taxon>Heteroderinae</taxon>
        <taxon>Heterodera</taxon>
    </lineage>
</organism>
<reference evidence="1 2" key="1">
    <citation type="submission" date="2024-10" db="EMBL/GenBank/DDBJ databases">
        <authorList>
            <person name="Kim D."/>
        </authorList>
    </citation>
    <scope>NUCLEOTIDE SEQUENCE [LARGE SCALE GENOMIC DNA]</scope>
    <source>
        <strain evidence="1">BH-2024</strain>
    </source>
</reference>
<evidence type="ECO:0000313" key="2">
    <source>
        <dbReference type="Proteomes" id="UP001620626"/>
    </source>
</evidence>
<comment type="caution">
    <text evidence="1">The sequence shown here is derived from an EMBL/GenBank/DDBJ whole genome shotgun (WGS) entry which is preliminary data.</text>
</comment>
<keyword evidence="2" id="KW-1185">Reference proteome</keyword>
<proteinExistence type="predicted"/>
<gene>
    <name evidence="1" type="ORF">niasHT_029883</name>
</gene>
<protein>
    <submittedName>
        <fullName evidence="1">Uncharacterized protein</fullName>
    </submittedName>
</protein>
<dbReference type="AlphaFoldDB" id="A0ABD2KBC8"/>
<accession>A0ABD2KBC8</accession>
<dbReference type="Proteomes" id="UP001620626">
    <property type="component" value="Unassembled WGS sequence"/>
</dbReference>
<dbReference type="EMBL" id="JBICBT010000799">
    <property type="protein sequence ID" value="KAL3100153.1"/>
    <property type="molecule type" value="Genomic_DNA"/>
</dbReference>
<evidence type="ECO:0000313" key="1">
    <source>
        <dbReference type="EMBL" id="KAL3100153.1"/>
    </source>
</evidence>
<name>A0ABD2KBC8_9BILA</name>
<sequence>MAKAIFISGDGWLAVFDLLAPSQLGLGISMISHRFDCYVDEHFKTRKWTLRNIRIGRRIGENVTNEMEIVNLDGKELPIPQMQLPRKVIGFRRIDISYIDRDVITFLHRFGQLFASCPINLAFGTNTYRILEFVLPNIWPMFEKNICALGLYANDFDRLRQCVPSFLNDCPSLRFVSLYFGDLFTEFPADNCAMASDGQALAKWLFTAHPNNVPKMFKCYLDIDDGNWSSRVEALKAAFSDASSPAAFIVVVWFRSSYFADSILAFDQTNEFTREQLALKSTDYPRRFLLIRCPIERDASEWAKWEEEALVWEINTQWNRIGIQIFVADGIGEGLLNATPGPSDH</sequence>